<organism evidence="6 7">
    <name type="scientific">Paramecium sonneborni</name>
    <dbReference type="NCBI Taxonomy" id="65129"/>
    <lineage>
        <taxon>Eukaryota</taxon>
        <taxon>Sar</taxon>
        <taxon>Alveolata</taxon>
        <taxon>Ciliophora</taxon>
        <taxon>Intramacronucleata</taxon>
        <taxon>Oligohymenophorea</taxon>
        <taxon>Peniculida</taxon>
        <taxon>Parameciidae</taxon>
        <taxon>Paramecium</taxon>
    </lineage>
</organism>
<comment type="catalytic activity">
    <reaction evidence="4">
        <text>O-phospho-L-threonyl-[protein] + H2O = L-threonyl-[protein] + phosphate</text>
        <dbReference type="Rhea" id="RHEA:47004"/>
        <dbReference type="Rhea" id="RHEA-COMP:11060"/>
        <dbReference type="Rhea" id="RHEA-COMP:11605"/>
        <dbReference type="ChEBI" id="CHEBI:15377"/>
        <dbReference type="ChEBI" id="CHEBI:30013"/>
        <dbReference type="ChEBI" id="CHEBI:43474"/>
        <dbReference type="ChEBI" id="CHEBI:61977"/>
        <dbReference type="EC" id="3.1.3.16"/>
    </reaction>
</comment>
<gene>
    <name evidence="6" type="ORF">PSON_ATCC_30995.1.T0360161</name>
</gene>
<evidence type="ECO:0000256" key="1">
    <source>
        <dbReference type="ARBA" id="ARBA00022723"/>
    </source>
</evidence>
<dbReference type="InterPro" id="IPR006186">
    <property type="entry name" value="Ser/Thr-sp_prot-phosphatase"/>
</dbReference>
<dbReference type="Proteomes" id="UP000692954">
    <property type="component" value="Unassembled WGS sequence"/>
</dbReference>
<dbReference type="EC" id="3.1.3.16" evidence="4"/>
<dbReference type="EMBL" id="CAJJDN010000036">
    <property type="protein sequence ID" value="CAD8077501.1"/>
    <property type="molecule type" value="Genomic_DNA"/>
</dbReference>
<keyword evidence="2 4" id="KW-0378">Hydrolase</keyword>
<dbReference type="SMART" id="SM00156">
    <property type="entry name" value="PP2Ac"/>
    <property type="match status" value="1"/>
</dbReference>
<dbReference type="InterPro" id="IPR004843">
    <property type="entry name" value="Calcineurin-like_PHP"/>
</dbReference>
<comment type="caution">
    <text evidence="6">The sequence shown here is derived from an EMBL/GenBank/DDBJ whole genome shotgun (WGS) entry which is preliminary data.</text>
</comment>
<dbReference type="Pfam" id="PF00149">
    <property type="entry name" value="Metallophos"/>
    <property type="match status" value="1"/>
</dbReference>
<evidence type="ECO:0000259" key="5">
    <source>
        <dbReference type="PROSITE" id="PS00125"/>
    </source>
</evidence>
<accession>A0A8S1MGK8</accession>
<comment type="similarity">
    <text evidence="4">Belongs to the PPP phosphatase family.</text>
</comment>
<evidence type="ECO:0000256" key="2">
    <source>
        <dbReference type="ARBA" id="ARBA00022801"/>
    </source>
</evidence>
<evidence type="ECO:0000256" key="3">
    <source>
        <dbReference type="ARBA" id="ARBA00023211"/>
    </source>
</evidence>
<evidence type="ECO:0000313" key="6">
    <source>
        <dbReference type="EMBL" id="CAD8077501.1"/>
    </source>
</evidence>
<dbReference type="AlphaFoldDB" id="A0A8S1MGK8"/>
<name>A0A8S1MGK8_9CILI</name>
<keyword evidence="3" id="KW-0464">Manganese</keyword>
<evidence type="ECO:0000256" key="4">
    <source>
        <dbReference type="RuleBase" id="RU004273"/>
    </source>
</evidence>
<keyword evidence="7" id="KW-1185">Reference proteome</keyword>
<dbReference type="PANTHER" id="PTHR45619">
    <property type="entry name" value="SERINE/THREONINE-PROTEIN PHOSPHATASE PP2A-RELATED"/>
    <property type="match status" value="1"/>
</dbReference>
<protein>
    <recommendedName>
        <fullName evidence="4">Serine/threonine-protein phosphatase</fullName>
        <ecNumber evidence="4">3.1.3.16</ecNumber>
    </recommendedName>
</protein>
<reference evidence="6" key="1">
    <citation type="submission" date="2021-01" db="EMBL/GenBank/DDBJ databases">
        <authorList>
            <consortium name="Genoscope - CEA"/>
            <person name="William W."/>
        </authorList>
    </citation>
    <scope>NUCLEOTIDE SEQUENCE</scope>
</reference>
<keyword evidence="1" id="KW-0479">Metal-binding</keyword>
<dbReference type="InterPro" id="IPR047129">
    <property type="entry name" value="PPA2-like"/>
</dbReference>
<dbReference type="GO" id="GO:0004722">
    <property type="term" value="F:protein serine/threonine phosphatase activity"/>
    <property type="evidence" value="ECO:0007669"/>
    <property type="project" value="UniProtKB-EC"/>
</dbReference>
<dbReference type="OrthoDB" id="291241at2759"/>
<dbReference type="PROSITE" id="PS00125">
    <property type="entry name" value="SER_THR_PHOSPHATASE"/>
    <property type="match status" value="1"/>
</dbReference>
<feature type="domain" description="Serine/threonine specific protein phosphatases" evidence="5">
    <location>
        <begin position="107"/>
        <end position="112"/>
    </location>
</feature>
<evidence type="ECO:0000313" key="7">
    <source>
        <dbReference type="Proteomes" id="UP000692954"/>
    </source>
</evidence>
<dbReference type="CDD" id="cd07415">
    <property type="entry name" value="MPP_PP2A_PP4_PP6"/>
    <property type="match status" value="1"/>
</dbReference>
<dbReference type="GO" id="GO:0046872">
    <property type="term" value="F:metal ion binding"/>
    <property type="evidence" value="ECO:0007669"/>
    <property type="project" value="UniProtKB-KW"/>
</dbReference>
<proteinExistence type="inferred from homology"/>
<sequence>MDIDKQLDILRNGRCLSERDTHMICEYVKEILVEEANVIFVQTPIQVCGDIHGQFFDLLELFKEGGELPEKRYLFNGDYVNRGYHSVETMQYLLCLKIKYPKEIILLRGNHESRQQTQVYGLYDEVYRKFGNAYPWQYFCEIFDYLPLCALIDQKVFSVHGGLSPKIKRIDQIRTIDRRNAKEHEGPMCDILWSDPEDIDGWAANNRGAGYQFGKSVVNEFNHINDLILIARSHQLVMEGYKYEFLKKLVTVWSAPNYCYRCGNKGCIMVLDENLEQSFQFFEESCDSKLQVYGIKTLPYFL</sequence>